<accession>A0A1H8LB74</accession>
<gene>
    <name evidence="3" type="ORF">SAMN05216388_100780</name>
</gene>
<reference evidence="4" key="1">
    <citation type="submission" date="2016-10" db="EMBL/GenBank/DDBJ databases">
        <authorList>
            <person name="Varghese N."/>
            <person name="Submissions S."/>
        </authorList>
    </citation>
    <scope>NUCLEOTIDE SEQUENCE [LARGE SCALE GENOMIC DNA]</scope>
    <source>
        <strain evidence="4">IBRC-M 10043</strain>
    </source>
</reference>
<dbReference type="Proteomes" id="UP000198775">
    <property type="component" value="Unassembled WGS sequence"/>
</dbReference>
<feature type="compositionally biased region" description="Acidic residues" evidence="1">
    <location>
        <begin position="286"/>
        <end position="311"/>
    </location>
</feature>
<feature type="region of interest" description="Disordered" evidence="1">
    <location>
        <begin position="283"/>
        <end position="354"/>
    </location>
</feature>
<dbReference type="OrthoDB" id="206301at2157"/>
<feature type="region of interest" description="Disordered" evidence="1">
    <location>
        <begin position="236"/>
        <end position="257"/>
    </location>
</feature>
<name>A0A1H8LB74_9EURY</name>
<protein>
    <recommendedName>
        <fullName evidence="2">DUF4382 domain-containing protein</fullName>
    </recommendedName>
</protein>
<feature type="compositionally biased region" description="Acidic residues" evidence="1">
    <location>
        <begin position="319"/>
        <end position="335"/>
    </location>
</feature>
<evidence type="ECO:0000259" key="2">
    <source>
        <dbReference type="Pfam" id="PF14321"/>
    </source>
</evidence>
<evidence type="ECO:0000313" key="4">
    <source>
        <dbReference type="Proteomes" id="UP000198775"/>
    </source>
</evidence>
<dbReference type="EMBL" id="FOCX01000007">
    <property type="protein sequence ID" value="SEO02422.1"/>
    <property type="molecule type" value="Genomic_DNA"/>
</dbReference>
<sequence length="413" mass="43757">MQRKALTALALAGMLVLAGCSGGVGDGTPTATDGAPTTADGEPAQGTSSVVITQAAESGVNFYVSDQENAIADFDHLNVTIAEIGFQRAEGGWSEHAVDNRTVDLTRLQGANATRLTTVQPENGTYTKVFAYVSDVNATLTTGEQVRVKLPSEKLQLNSEFTVGANESTDFVFDIAVHKAGKSGKYILRPVVSQSGTDVPIESVDEDLEVEFADEDSVTRGGNATLAVTRDDEPVENATVEIDGEQAGTTDADGRVTVAIPDEPKFKLIVEAGDDVADLRVTFEREDGESEMEAEEDDREEADDDDDEAERDDERDVDDREENETESGDDDEADDERSLNATFVGEVAPGGNATVSVTANGSAVENATVTVDDEQVGTTDADGRLTVAVPADAEAFEVEISAGEREAELEVDF</sequence>
<dbReference type="RefSeq" id="WP_211611314.1">
    <property type="nucleotide sequence ID" value="NZ_FOCX01000007.1"/>
</dbReference>
<keyword evidence="4" id="KW-1185">Reference proteome</keyword>
<dbReference type="Pfam" id="PF14321">
    <property type="entry name" value="DUF4382"/>
    <property type="match status" value="1"/>
</dbReference>
<dbReference type="AlphaFoldDB" id="A0A1H8LB74"/>
<organism evidence="3 4">
    <name type="scientific">Halorientalis persicus</name>
    <dbReference type="NCBI Taxonomy" id="1367881"/>
    <lineage>
        <taxon>Archaea</taxon>
        <taxon>Methanobacteriati</taxon>
        <taxon>Methanobacteriota</taxon>
        <taxon>Stenosarchaea group</taxon>
        <taxon>Halobacteria</taxon>
        <taxon>Halobacteriales</taxon>
        <taxon>Haloarculaceae</taxon>
        <taxon>Halorientalis</taxon>
    </lineage>
</organism>
<proteinExistence type="predicted"/>
<dbReference type="PROSITE" id="PS51257">
    <property type="entry name" value="PROKAR_LIPOPROTEIN"/>
    <property type="match status" value="1"/>
</dbReference>
<evidence type="ECO:0000313" key="3">
    <source>
        <dbReference type="EMBL" id="SEO02422.1"/>
    </source>
</evidence>
<feature type="domain" description="DUF4382" evidence="2">
    <location>
        <begin position="60"/>
        <end position="190"/>
    </location>
</feature>
<evidence type="ECO:0000256" key="1">
    <source>
        <dbReference type="SAM" id="MobiDB-lite"/>
    </source>
</evidence>
<dbReference type="InterPro" id="IPR025491">
    <property type="entry name" value="DUF4382"/>
</dbReference>